<comment type="caution">
    <text evidence="2">The sequence shown here is derived from an EMBL/GenBank/DDBJ whole genome shotgun (WGS) entry which is preliminary data.</text>
</comment>
<reference evidence="2 3" key="1">
    <citation type="submission" date="2020-08" db="EMBL/GenBank/DDBJ databases">
        <title>Genomic Encyclopedia of Type Strains, Phase IV (KMG-IV): sequencing the most valuable type-strain genomes for metagenomic binning, comparative biology and taxonomic classification.</title>
        <authorList>
            <person name="Goeker M."/>
        </authorList>
    </citation>
    <scope>NUCLEOTIDE SEQUENCE [LARGE SCALE GENOMIC DNA]</scope>
    <source>
        <strain evidence="2 3">DSM 25895</strain>
    </source>
</reference>
<protein>
    <submittedName>
        <fullName evidence="2">Alkylated DNA nucleotide flippase Atl1</fullName>
    </submittedName>
</protein>
<dbReference type="InterPro" id="IPR036388">
    <property type="entry name" value="WH-like_DNA-bd_sf"/>
</dbReference>
<dbReference type="Gene3D" id="1.10.10.10">
    <property type="entry name" value="Winged helix-like DNA-binding domain superfamily/Winged helix DNA-binding domain"/>
    <property type="match status" value="1"/>
</dbReference>
<evidence type="ECO:0000313" key="2">
    <source>
        <dbReference type="EMBL" id="MBB5690430.1"/>
    </source>
</evidence>
<dbReference type="EMBL" id="JACIJE010000007">
    <property type="protein sequence ID" value="MBB5690430.1"/>
    <property type="molecule type" value="Genomic_DNA"/>
</dbReference>
<name>A0A840XTU7_9PROT</name>
<evidence type="ECO:0000313" key="3">
    <source>
        <dbReference type="Proteomes" id="UP000562254"/>
    </source>
</evidence>
<keyword evidence="3" id="KW-1185">Reference proteome</keyword>
<dbReference type="RefSeq" id="WP_184485229.1">
    <property type="nucleotide sequence ID" value="NZ_JAAEDJ010000111.1"/>
</dbReference>
<feature type="region of interest" description="Disordered" evidence="1">
    <location>
        <begin position="104"/>
        <end position="124"/>
    </location>
</feature>
<dbReference type="Proteomes" id="UP000562254">
    <property type="component" value="Unassembled WGS sequence"/>
</dbReference>
<accession>A0A840XTU7</accession>
<sequence>MPRIVARVPAGRVVSRADAGAHRDITPRHGAPVLAMLAPIVAATLPWHRAVAADGALGTPKAGPDDMVRRAVLAAEGAVSSPGGRIAGFQARRVHVAALPHGVPVQTRPADAPAEAVGAHGVPR</sequence>
<dbReference type="AlphaFoldDB" id="A0A840XTU7"/>
<evidence type="ECO:0000256" key="1">
    <source>
        <dbReference type="SAM" id="MobiDB-lite"/>
    </source>
</evidence>
<gene>
    <name evidence="2" type="ORF">FHS88_002565</name>
</gene>
<dbReference type="InterPro" id="IPR036217">
    <property type="entry name" value="MethylDNA_cys_MeTrfase_DNAb"/>
</dbReference>
<proteinExistence type="predicted"/>
<organism evidence="2 3">
    <name type="scientific">Neoroseomonas alkaliterrae</name>
    <dbReference type="NCBI Taxonomy" id="1452450"/>
    <lineage>
        <taxon>Bacteria</taxon>
        <taxon>Pseudomonadati</taxon>
        <taxon>Pseudomonadota</taxon>
        <taxon>Alphaproteobacteria</taxon>
        <taxon>Acetobacterales</taxon>
        <taxon>Acetobacteraceae</taxon>
        <taxon>Neoroseomonas</taxon>
    </lineage>
</organism>
<dbReference type="SUPFAM" id="SSF46767">
    <property type="entry name" value="Methylated DNA-protein cysteine methyltransferase, C-terminal domain"/>
    <property type="match status" value="1"/>
</dbReference>